<organism evidence="1 2">
    <name type="scientific">Brachionus plicatilis</name>
    <name type="common">Marine rotifer</name>
    <name type="synonym">Brachionus muelleri</name>
    <dbReference type="NCBI Taxonomy" id="10195"/>
    <lineage>
        <taxon>Eukaryota</taxon>
        <taxon>Metazoa</taxon>
        <taxon>Spiralia</taxon>
        <taxon>Gnathifera</taxon>
        <taxon>Rotifera</taxon>
        <taxon>Eurotatoria</taxon>
        <taxon>Monogononta</taxon>
        <taxon>Pseudotrocha</taxon>
        <taxon>Ploima</taxon>
        <taxon>Brachionidae</taxon>
        <taxon>Brachionus</taxon>
    </lineage>
</organism>
<dbReference type="AlphaFoldDB" id="A0A3M7T2I3"/>
<comment type="caution">
    <text evidence="1">The sequence shown here is derived from an EMBL/GenBank/DDBJ whole genome shotgun (WGS) entry which is preliminary data.</text>
</comment>
<keyword evidence="2" id="KW-1185">Reference proteome</keyword>
<gene>
    <name evidence="1" type="ORF">BpHYR1_052476</name>
</gene>
<evidence type="ECO:0000313" key="2">
    <source>
        <dbReference type="Proteomes" id="UP000276133"/>
    </source>
</evidence>
<reference evidence="1 2" key="1">
    <citation type="journal article" date="2018" name="Sci. Rep.">
        <title>Genomic signatures of local adaptation to the degree of environmental predictability in rotifers.</title>
        <authorList>
            <person name="Franch-Gras L."/>
            <person name="Hahn C."/>
            <person name="Garcia-Roger E.M."/>
            <person name="Carmona M.J."/>
            <person name="Serra M."/>
            <person name="Gomez A."/>
        </authorList>
    </citation>
    <scope>NUCLEOTIDE SEQUENCE [LARGE SCALE GENOMIC DNA]</scope>
    <source>
        <strain evidence="1">HYR1</strain>
    </source>
</reference>
<dbReference type="Proteomes" id="UP000276133">
    <property type="component" value="Unassembled WGS sequence"/>
</dbReference>
<name>A0A3M7T2I3_BRAPC</name>
<sequence>MPSQLDFKFHTKYLKCMNTQIYNSSSGSLLAIFLVELDKPRLCLDFRGVALTESWPLAFPPGVLVTDLVFSIPS</sequence>
<dbReference type="EMBL" id="REGN01000400">
    <property type="protein sequence ID" value="RNA42216.1"/>
    <property type="molecule type" value="Genomic_DNA"/>
</dbReference>
<protein>
    <submittedName>
        <fullName evidence="1">Uncharacterized protein</fullName>
    </submittedName>
</protein>
<proteinExistence type="predicted"/>
<accession>A0A3M7T2I3</accession>
<evidence type="ECO:0000313" key="1">
    <source>
        <dbReference type="EMBL" id="RNA42216.1"/>
    </source>
</evidence>